<dbReference type="RefSeq" id="WP_330106838.1">
    <property type="nucleotide sequence ID" value="NZ_JAZDQT010000001.1"/>
</dbReference>
<evidence type="ECO:0000313" key="2">
    <source>
        <dbReference type="Proteomes" id="UP001336835"/>
    </source>
</evidence>
<dbReference type="EMBL" id="JAZDQT010000001">
    <property type="protein sequence ID" value="MEE1944469.1"/>
    <property type="molecule type" value="Genomic_DNA"/>
</dbReference>
<protein>
    <submittedName>
        <fullName evidence="1">Uncharacterized protein</fullName>
    </submittedName>
</protein>
<keyword evidence="2" id="KW-1185">Reference proteome</keyword>
<gene>
    <name evidence="1" type="ORF">VRU48_05075</name>
</gene>
<evidence type="ECO:0000313" key="1">
    <source>
        <dbReference type="EMBL" id="MEE1944469.1"/>
    </source>
</evidence>
<comment type="caution">
    <text evidence="1">The sequence shown here is derived from an EMBL/GenBank/DDBJ whole genome shotgun (WGS) entry which is preliminary data.</text>
</comment>
<name>A0ABU7I5D0_9SPHI</name>
<reference evidence="1 2" key="1">
    <citation type="submission" date="2024-01" db="EMBL/GenBank/DDBJ databases">
        <title>Pedobacter sp. nov., isolated from fresh soil.</title>
        <authorList>
            <person name="Le N.T.T."/>
        </authorList>
    </citation>
    <scope>NUCLEOTIDE SEQUENCE [LARGE SCALE GENOMIC DNA]</scope>
    <source>
        <strain evidence="1 2">KR3-3</strain>
    </source>
</reference>
<organism evidence="1 2">
    <name type="scientific">Pedobacter albus</name>
    <dbReference type="NCBI Taxonomy" id="3113905"/>
    <lineage>
        <taxon>Bacteria</taxon>
        <taxon>Pseudomonadati</taxon>
        <taxon>Bacteroidota</taxon>
        <taxon>Sphingobacteriia</taxon>
        <taxon>Sphingobacteriales</taxon>
        <taxon>Sphingobacteriaceae</taxon>
        <taxon>Pedobacter</taxon>
    </lineage>
</organism>
<accession>A0ABU7I5D0</accession>
<proteinExistence type="predicted"/>
<dbReference type="Proteomes" id="UP001336835">
    <property type="component" value="Unassembled WGS sequence"/>
</dbReference>
<sequence>MIVTFNITPVHQLLKTPALFHHFHYHCQQSPDISFIDFLSMHYWGNDNDSDDEEDMKLPFKKMTNPVVLSFCIPAKPVLITAGFLFKYTQDYPLPNDSLIPDNINSSLFRPPRPAAC</sequence>